<dbReference type="Gene3D" id="3.40.960.10">
    <property type="entry name" value="VSR Endonuclease"/>
    <property type="match status" value="1"/>
</dbReference>
<evidence type="ECO:0000259" key="1">
    <source>
        <dbReference type="Pfam" id="PF18741"/>
    </source>
</evidence>
<dbReference type="InterPro" id="IPR049468">
    <property type="entry name" value="Restrct_endonuc-II-like_dom"/>
</dbReference>
<dbReference type="Proteomes" id="UP001165561">
    <property type="component" value="Unassembled WGS sequence"/>
</dbReference>
<evidence type="ECO:0000313" key="3">
    <source>
        <dbReference type="Proteomes" id="UP001165561"/>
    </source>
</evidence>
<gene>
    <name evidence="2" type="ORF">PU560_16130</name>
</gene>
<dbReference type="EMBL" id="JARACI010001178">
    <property type="protein sequence ID" value="MDD9207980.1"/>
    <property type="molecule type" value="Genomic_DNA"/>
</dbReference>
<sequence length="131" mass="14703">MTREELEAQLTGRGSVRARLRLSACDGRSRSGLETVARLVLSGAGFRVSPGVRIEGVGEVDLLVERRIVVECDGFAYHSGRYEYREDRRRDRALAARGLAVLRFTYEDVMSDPARLVAEVRRVLVRRPRGG</sequence>
<dbReference type="Pfam" id="PF18741">
    <property type="entry name" value="MTES_1575"/>
    <property type="match status" value="1"/>
</dbReference>
<protein>
    <submittedName>
        <fullName evidence="2">DUF559 domain-containing protein</fullName>
    </submittedName>
</protein>
<dbReference type="SUPFAM" id="SSF52980">
    <property type="entry name" value="Restriction endonuclease-like"/>
    <property type="match status" value="1"/>
</dbReference>
<feature type="domain" description="Restriction endonuclease type II-like" evidence="1">
    <location>
        <begin position="41"/>
        <end position="123"/>
    </location>
</feature>
<accession>A0ABT5U0Z0</accession>
<reference evidence="2" key="1">
    <citation type="submission" date="2023-02" db="EMBL/GenBank/DDBJ databases">
        <title>Georgenia sp.10Sc9-8, isolated from a soil sample collected from the Taklamakan desert.</title>
        <authorList>
            <person name="Liu S."/>
        </authorList>
    </citation>
    <scope>NUCLEOTIDE SEQUENCE</scope>
    <source>
        <strain evidence="2">10Sc9-8</strain>
    </source>
</reference>
<comment type="caution">
    <text evidence="2">The sequence shown here is derived from an EMBL/GenBank/DDBJ whole genome shotgun (WGS) entry which is preliminary data.</text>
</comment>
<name>A0ABT5U0Z0_9MICO</name>
<proteinExistence type="predicted"/>
<evidence type="ECO:0000313" key="2">
    <source>
        <dbReference type="EMBL" id="MDD9207980.1"/>
    </source>
</evidence>
<organism evidence="2 3">
    <name type="scientific">Georgenia halotolerans</name>
    <dbReference type="NCBI Taxonomy" id="3028317"/>
    <lineage>
        <taxon>Bacteria</taxon>
        <taxon>Bacillati</taxon>
        <taxon>Actinomycetota</taxon>
        <taxon>Actinomycetes</taxon>
        <taxon>Micrococcales</taxon>
        <taxon>Bogoriellaceae</taxon>
        <taxon>Georgenia</taxon>
    </lineage>
</organism>
<dbReference type="InterPro" id="IPR011335">
    <property type="entry name" value="Restrct_endonuc-II-like"/>
</dbReference>
<keyword evidence="3" id="KW-1185">Reference proteome</keyword>